<dbReference type="EC" id="3.4.19.12" evidence="3"/>
<evidence type="ECO:0000256" key="5">
    <source>
        <dbReference type="ARBA" id="ARBA00022723"/>
    </source>
</evidence>
<dbReference type="GO" id="GO:0071947">
    <property type="term" value="P:protein deubiquitination involved in ubiquitin-dependent protein catabolic process"/>
    <property type="evidence" value="ECO:0007669"/>
    <property type="project" value="TreeGrafter"/>
</dbReference>
<keyword evidence="13" id="KW-1185">Reference proteome</keyword>
<dbReference type="Pfam" id="PF02338">
    <property type="entry name" value="OTU"/>
    <property type="match status" value="1"/>
</dbReference>
<feature type="region of interest" description="Disordered" evidence="11">
    <location>
        <begin position="22"/>
        <end position="41"/>
    </location>
</feature>
<name>A0A914YJ51_9BILA</name>
<evidence type="ECO:0000256" key="10">
    <source>
        <dbReference type="ARBA" id="ARBA00022833"/>
    </source>
</evidence>
<organism evidence="13 14">
    <name type="scientific">Panagrolaimus superbus</name>
    <dbReference type="NCBI Taxonomy" id="310955"/>
    <lineage>
        <taxon>Eukaryota</taxon>
        <taxon>Metazoa</taxon>
        <taxon>Ecdysozoa</taxon>
        <taxon>Nematoda</taxon>
        <taxon>Chromadorea</taxon>
        <taxon>Rhabditida</taxon>
        <taxon>Tylenchina</taxon>
        <taxon>Panagrolaimomorpha</taxon>
        <taxon>Panagrolaimoidea</taxon>
        <taxon>Panagrolaimidae</taxon>
        <taxon>Panagrolaimus</taxon>
    </lineage>
</organism>
<feature type="domain" description="OTU" evidence="12">
    <location>
        <begin position="146"/>
        <end position="329"/>
    </location>
</feature>
<dbReference type="GO" id="GO:0070530">
    <property type="term" value="F:K63-linked polyubiquitin modification-dependent protein binding"/>
    <property type="evidence" value="ECO:0007669"/>
    <property type="project" value="TreeGrafter"/>
</dbReference>
<comment type="catalytic activity">
    <reaction evidence="1">
        <text>Thiol-dependent hydrolysis of ester, thioester, amide, peptide and isopeptide bonds formed by the C-terminal Gly of ubiquitin (a 76-residue protein attached to proteins as an intracellular targeting signal).</text>
        <dbReference type="EC" id="3.4.19.12"/>
    </reaction>
</comment>
<evidence type="ECO:0000313" key="13">
    <source>
        <dbReference type="Proteomes" id="UP000887577"/>
    </source>
</evidence>
<dbReference type="GO" id="GO:0008270">
    <property type="term" value="F:zinc ion binding"/>
    <property type="evidence" value="ECO:0007669"/>
    <property type="project" value="UniProtKB-KW"/>
</dbReference>
<dbReference type="PANTHER" id="PTHR13367:SF27">
    <property type="entry name" value="OTU DOMAIN-CONTAINING PROTEIN"/>
    <property type="match status" value="1"/>
</dbReference>
<evidence type="ECO:0000259" key="12">
    <source>
        <dbReference type="PROSITE" id="PS50802"/>
    </source>
</evidence>
<evidence type="ECO:0000256" key="9">
    <source>
        <dbReference type="ARBA" id="ARBA00022807"/>
    </source>
</evidence>
<dbReference type="GO" id="GO:0071108">
    <property type="term" value="P:protein K48-linked deubiquitination"/>
    <property type="evidence" value="ECO:0007669"/>
    <property type="project" value="TreeGrafter"/>
</dbReference>
<proteinExistence type="inferred from homology"/>
<feature type="region of interest" description="Disordered" evidence="11">
    <location>
        <begin position="705"/>
        <end position="726"/>
    </location>
</feature>
<evidence type="ECO:0000256" key="1">
    <source>
        <dbReference type="ARBA" id="ARBA00000707"/>
    </source>
</evidence>
<comment type="similarity">
    <text evidence="2">Belongs to the peptidase C64 family.</text>
</comment>
<evidence type="ECO:0000256" key="2">
    <source>
        <dbReference type="ARBA" id="ARBA00005865"/>
    </source>
</evidence>
<dbReference type="InterPro" id="IPR003323">
    <property type="entry name" value="OTU_dom"/>
</dbReference>
<keyword evidence="4" id="KW-0645">Protease</keyword>
<evidence type="ECO:0000256" key="7">
    <source>
        <dbReference type="ARBA" id="ARBA00022786"/>
    </source>
</evidence>
<dbReference type="InterPro" id="IPR051346">
    <property type="entry name" value="OTU_Deubiquitinase"/>
</dbReference>
<evidence type="ECO:0000256" key="8">
    <source>
        <dbReference type="ARBA" id="ARBA00022801"/>
    </source>
</evidence>
<keyword evidence="9" id="KW-0788">Thiol protease</keyword>
<keyword evidence="6" id="KW-0863">Zinc-finger</keyword>
<dbReference type="GO" id="GO:0004843">
    <property type="term" value="F:cysteine-type deubiquitinase activity"/>
    <property type="evidence" value="ECO:0007669"/>
    <property type="project" value="UniProtKB-EC"/>
</dbReference>
<dbReference type="Proteomes" id="UP000887577">
    <property type="component" value="Unplaced"/>
</dbReference>
<evidence type="ECO:0000256" key="3">
    <source>
        <dbReference type="ARBA" id="ARBA00012759"/>
    </source>
</evidence>
<reference evidence="14" key="1">
    <citation type="submission" date="2022-11" db="UniProtKB">
        <authorList>
            <consortium name="WormBaseParasite"/>
        </authorList>
    </citation>
    <scope>IDENTIFICATION</scope>
</reference>
<keyword evidence="7" id="KW-0833">Ubl conjugation pathway</keyword>
<evidence type="ECO:0000256" key="4">
    <source>
        <dbReference type="ARBA" id="ARBA00022670"/>
    </source>
</evidence>
<sequence length="760" mass="85794">MGNADEIDEFESQDEPVWTDADRLTSNSHSSTSNGTVSTTTATTSKSDRIFCCQHPMGPAYTFILPDLYQFADGFRQFLERDMIEMPTLRRLELSGFFYCPNIANLQLLFLQTEKHLDTFCNISKGSKIEIISHLNWWCVNHSQKLYPLVTTGDGNCLLHAASLGTWGVHDRQLHLRNLLYNVLKNGSRRHAFWRRWRWSETKMNLQSGLVLSEEEWAKEWNDVLQMSAPTPRTSQVSESGTDSVTKSHSTEQIYESLETIHVFALAHILKRPVVVVSDTVLRNANGEELSPIPFGGIYLPLECPPEQCHRSPLVLCYDSSHFSALVAMRSPSSPYLTAVPVMDKNRNILPVHFAVDPSPDFSWWKDDDDQKIAEKIDAKMTEDYRLDLVGRYMDIVKMDLRRGSIKKTLPVANSQDPLAIQNKLMTLASSGGHLHDEYDDKNSGGRIMREIRQHLRRIGRKNKKDKPSPRKFSAAELRQSNCILTALLHNFAHQYTDSMVDNYITVAKQRFDEMRTLSTSFTPKNRMSRSFSSSSVLLTCLNTHCDKTASPSTNFLCPMCFEDQKREMASIGSTSSVINPLKSFSGLSIDDSGESTPRGLYATYRNQSNAISMNGNFPNQRMDNKKSNTMPSISTTLKSSANGPVTIASNDIYFDSEPEEFEDEEDEEPFHRQMPLLSPRHNHLSSREIINGGNDGRKIINGNLTLSKKPQPPPLPSKPKVLEKPQLPVKPLNITFNRTNIHITPGTANCHNANSVSSK</sequence>
<dbReference type="GO" id="GO:0035871">
    <property type="term" value="P:protein K11-linked deubiquitination"/>
    <property type="evidence" value="ECO:0007669"/>
    <property type="project" value="TreeGrafter"/>
</dbReference>
<dbReference type="PROSITE" id="PS50802">
    <property type="entry name" value="OTU"/>
    <property type="match status" value="1"/>
</dbReference>
<accession>A0A914YJ51</accession>
<dbReference type="WBParaSite" id="PSU_v2.g20361.t1">
    <property type="protein sequence ID" value="PSU_v2.g20361.t1"/>
    <property type="gene ID" value="PSU_v2.g20361"/>
</dbReference>
<protein>
    <recommendedName>
        <fullName evidence="3">ubiquitinyl hydrolase 1</fullName>
        <ecNumber evidence="3">3.4.19.12</ecNumber>
    </recommendedName>
</protein>
<dbReference type="GO" id="GO:0005634">
    <property type="term" value="C:nucleus"/>
    <property type="evidence" value="ECO:0007669"/>
    <property type="project" value="TreeGrafter"/>
</dbReference>
<evidence type="ECO:0000256" key="6">
    <source>
        <dbReference type="ARBA" id="ARBA00022771"/>
    </source>
</evidence>
<dbReference type="PANTHER" id="PTHR13367">
    <property type="entry name" value="UBIQUITIN THIOESTERASE"/>
    <property type="match status" value="1"/>
</dbReference>
<dbReference type="AlphaFoldDB" id="A0A914YJ51"/>
<evidence type="ECO:0000313" key="14">
    <source>
        <dbReference type="WBParaSite" id="PSU_v2.g20361.t1"/>
    </source>
</evidence>
<dbReference type="GO" id="GO:0070536">
    <property type="term" value="P:protein K63-linked deubiquitination"/>
    <property type="evidence" value="ECO:0007669"/>
    <property type="project" value="TreeGrafter"/>
</dbReference>
<keyword evidence="10" id="KW-0862">Zinc</keyword>
<keyword evidence="5" id="KW-0479">Metal-binding</keyword>
<dbReference type="GO" id="GO:0005737">
    <property type="term" value="C:cytoplasm"/>
    <property type="evidence" value="ECO:0007669"/>
    <property type="project" value="TreeGrafter"/>
</dbReference>
<keyword evidence="8" id="KW-0378">Hydrolase</keyword>
<feature type="compositionally biased region" description="Low complexity" evidence="11">
    <location>
        <begin position="25"/>
        <end position="41"/>
    </location>
</feature>
<dbReference type="CDD" id="cd22768">
    <property type="entry name" value="OTU_OTUD7"/>
    <property type="match status" value="1"/>
</dbReference>
<evidence type="ECO:0000256" key="11">
    <source>
        <dbReference type="SAM" id="MobiDB-lite"/>
    </source>
</evidence>